<dbReference type="InParanoid" id="A0A165GH89"/>
<protein>
    <submittedName>
        <fullName evidence="1">Uncharacterized protein</fullName>
    </submittedName>
</protein>
<dbReference type="Proteomes" id="UP000076871">
    <property type="component" value="Unassembled WGS sequence"/>
</dbReference>
<proteinExistence type="predicted"/>
<name>A0A165GH89_9APHY</name>
<organism evidence="1 2">
    <name type="scientific">Laetiporus sulphureus 93-53</name>
    <dbReference type="NCBI Taxonomy" id="1314785"/>
    <lineage>
        <taxon>Eukaryota</taxon>
        <taxon>Fungi</taxon>
        <taxon>Dikarya</taxon>
        <taxon>Basidiomycota</taxon>
        <taxon>Agaricomycotina</taxon>
        <taxon>Agaricomycetes</taxon>
        <taxon>Polyporales</taxon>
        <taxon>Laetiporus</taxon>
    </lineage>
</organism>
<dbReference type="RefSeq" id="XP_040768085.1">
    <property type="nucleotide sequence ID" value="XM_040902387.1"/>
</dbReference>
<dbReference type="EMBL" id="KV427609">
    <property type="protein sequence ID" value="KZT10345.1"/>
    <property type="molecule type" value="Genomic_DNA"/>
</dbReference>
<reference evidence="1 2" key="1">
    <citation type="journal article" date="2016" name="Mol. Biol. Evol.">
        <title>Comparative Genomics of Early-Diverging Mushroom-Forming Fungi Provides Insights into the Origins of Lignocellulose Decay Capabilities.</title>
        <authorList>
            <person name="Nagy L.G."/>
            <person name="Riley R."/>
            <person name="Tritt A."/>
            <person name="Adam C."/>
            <person name="Daum C."/>
            <person name="Floudas D."/>
            <person name="Sun H."/>
            <person name="Yadav J.S."/>
            <person name="Pangilinan J."/>
            <person name="Larsson K.H."/>
            <person name="Matsuura K."/>
            <person name="Barry K."/>
            <person name="Labutti K."/>
            <person name="Kuo R."/>
            <person name="Ohm R.A."/>
            <person name="Bhattacharya S.S."/>
            <person name="Shirouzu T."/>
            <person name="Yoshinaga Y."/>
            <person name="Martin F.M."/>
            <person name="Grigoriev I.V."/>
            <person name="Hibbett D.S."/>
        </authorList>
    </citation>
    <scope>NUCLEOTIDE SEQUENCE [LARGE SCALE GENOMIC DNA]</scope>
    <source>
        <strain evidence="1 2">93-53</strain>
    </source>
</reference>
<accession>A0A165GH89</accession>
<dbReference type="GeneID" id="63819418"/>
<evidence type="ECO:0000313" key="2">
    <source>
        <dbReference type="Proteomes" id="UP000076871"/>
    </source>
</evidence>
<keyword evidence="2" id="KW-1185">Reference proteome</keyword>
<gene>
    <name evidence="1" type="ORF">LAESUDRAFT_421484</name>
</gene>
<evidence type="ECO:0000313" key="1">
    <source>
        <dbReference type="EMBL" id="KZT10345.1"/>
    </source>
</evidence>
<sequence length="80" mass="9358">MWSETGWRLLQCETKMLFISCIIVPCLVKKFQISRHCRVSSASVSYWLWSSSPVYLSSHPVLSIHNKTKLSAHWHQVRNL</sequence>
<dbReference type="AlphaFoldDB" id="A0A165GH89"/>